<dbReference type="AlphaFoldDB" id="A0A8H4PS02"/>
<feature type="transmembrane region" description="Helical" evidence="2">
    <location>
        <begin position="580"/>
        <end position="602"/>
    </location>
</feature>
<accession>A0A8H4PS02</accession>
<protein>
    <submittedName>
        <fullName evidence="3">Uncharacterized protein</fullName>
    </submittedName>
</protein>
<keyword evidence="2" id="KW-1133">Transmembrane helix</keyword>
<evidence type="ECO:0000313" key="4">
    <source>
        <dbReference type="Proteomes" id="UP000557566"/>
    </source>
</evidence>
<comment type="caution">
    <text evidence="3">The sequence shown here is derived from an EMBL/GenBank/DDBJ whole genome shotgun (WGS) entry which is preliminary data.</text>
</comment>
<keyword evidence="2" id="KW-0472">Membrane</keyword>
<proteinExistence type="predicted"/>
<feature type="transmembrane region" description="Helical" evidence="2">
    <location>
        <begin position="122"/>
        <end position="141"/>
    </location>
</feature>
<feature type="transmembrane region" description="Helical" evidence="2">
    <location>
        <begin position="45"/>
        <end position="69"/>
    </location>
</feature>
<reference evidence="3 4" key="1">
    <citation type="journal article" date="2020" name="Genome Biol. Evol.">
        <title>A new high-quality draft genome assembly of the Chinese cordyceps Ophiocordyceps sinensis.</title>
        <authorList>
            <person name="Shu R."/>
            <person name="Zhang J."/>
            <person name="Meng Q."/>
            <person name="Zhang H."/>
            <person name="Zhou G."/>
            <person name="Li M."/>
            <person name="Wu P."/>
            <person name="Zhao Y."/>
            <person name="Chen C."/>
            <person name="Qin Q."/>
        </authorList>
    </citation>
    <scope>NUCLEOTIDE SEQUENCE [LARGE SCALE GENOMIC DNA]</scope>
    <source>
        <strain evidence="3 4">IOZ07</strain>
    </source>
</reference>
<evidence type="ECO:0000256" key="1">
    <source>
        <dbReference type="SAM" id="MobiDB-lite"/>
    </source>
</evidence>
<gene>
    <name evidence="3" type="ORF">G6O67_003526</name>
</gene>
<keyword evidence="2" id="KW-0812">Transmembrane</keyword>
<organism evidence="3 4">
    <name type="scientific">Ophiocordyceps sinensis</name>
    <dbReference type="NCBI Taxonomy" id="72228"/>
    <lineage>
        <taxon>Eukaryota</taxon>
        <taxon>Fungi</taxon>
        <taxon>Dikarya</taxon>
        <taxon>Ascomycota</taxon>
        <taxon>Pezizomycotina</taxon>
        <taxon>Sordariomycetes</taxon>
        <taxon>Hypocreomycetidae</taxon>
        <taxon>Hypocreales</taxon>
        <taxon>Ophiocordycipitaceae</taxon>
        <taxon>Ophiocordyceps</taxon>
    </lineage>
</organism>
<evidence type="ECO:0000313" key="3">
    <source>
        <dbReference type="EMBL" id="KAF4509348.1"/>
    </source>
</evidence>
<dbReference type="OrthoDB" id="3540210at2759"/>
<dbReference type="Proteomes" id="UP000557566">
    <property type="component" value="Unassembled WGS sequence"/>
</dbReference>
<name>A0A8H4PS02_9HYPO</name>
<dbReference type="EMBL" id="JAAVMX010000004">
    <property type="protein sequence ID" value="KAF4509348.1"/>
    <property type="molecule type" value="Genomic_DNA"/>
</dbReference>
<feature type="compositionally biased region" description="Polar residues" evidence="1">
    <location>
        <begin position="719"/>
        <end position="733"/>
    </location>
</feature>
<evidence type="ECO:0000256" key="2">
    <source>
        <dbReference type="SAM" id="Phobius"/>
    </source>
</evidence>
<feature type="region of interest" description="Disordered" evidence="1">
    <location>
        <begin position="677"/>
        <end position="753"/>
    </location>
</feature>
<feature type="region of interest" description="Disordered" evidence="1">
    <location>
        <begin position="766"/>
        <end position="812"/>
    </location>
</feature>
<sequence>MSEPLSWQGVPDRVPYRIRTGVWTDWSRGLVMGQTLTLDRTTGSLLIAFTAIFISLTASSFWRIVRLALYRSHSTPEPRDTLHHQRQVLLRNSITAPASLWAFVQLGWTWRRSIRRPWLRTLPIILYAICSIAAFAAAGGLSSRISSSLGRAVLIDGAKCGLTNQTKLIQNSPSSEIQRSMSELLWGSNLARHYAEQCYTDRPTGVFNCMTYVQPRLSTMIDRHAPCPFSGGICRSNDSNLRLDSGPIDSHDHLGLNSPLEDRFKIRLVAQCAPLVSKGYTKLNVTQNRNYTQYYYGPYSDLAQSTFSPYTYRTEDFLSQLTVAVGENPNELAPIISPEAKLWNAHSFVRNGTPFNRTTNFQPIPQLQRPDGDLSLHMLSANGLRFLDHNDDLWYGLSHGSNDRPEDNISWEAASPLACLMQTQLCNFKGQCGPLASFLDAIAGAAPLSSSDPISFEGDAMGIGFSESDPPSRSTQRFFWLLSTLLLSEFFFDPVASDIMPTSRMATPLFPTKVPKNQWQTDMAHIWAISLAGIQAAFVTVAVGDTDPGRSISVTPAPKLAPIQEWCNNQKILSSDYTSFSLFWLSITYFFGLLVVATSYIIEPIYGTLWRCRHYKERQFLEWASDETLQLHRAAHQGIGSGIWQGFTDAVPRNIKDEPLADLALYYTEADHVRTMDDGASDDAEQEADARGRRSIHSLPRAGNNWSPPVESETDATPESDGNSLGQATSATTLLPLMPMRPRPRDGSGSFSRRFSSILAGRGASRPDAYELHNHNWPPAGPGRTGQFRSQDRHGEEAAAEPEADASRTPLY</sequence>
<keyword evidence="4" id="KW-1185">Reference proteome</keyword>